<accession>A0A1F7Y1J0</accession>
<reference evidence="1 2" key="1">
    <citation type="journal article" date="2016" name="Nat. Commun.">
        <title>Thousands of microbial genomes shed light on interconnected biogeochemical processes in an aquifer system.</title>
        <authorList>
            <person name="Anantharaman K."/>
            <person name="Brown C.T."/>
            <person name="Hug L.A."/>
            <person name="Sharon I."/>
            <person name="Castelle C.J."/>
            <person name="Probst A.J."/>
            <person name="Thomas B.C."/>
            <person name="Singh A."/>
            <person name="Wilkins M.J."/>
            <person name="Karaoz U."/>
            <person name="Brodie E.L."/>
            <person name="Williams K.H."/>
            <person name="Hubbard S.S."/>
            <person name="Banfield J.F."/>
        </authorList>
    </citation>
    <scope>NUCLEOTIDE SEQUENCE [LARGE SCALE GENOMIC DNA]</scope>
</reference>
<organism evidence="1 2">
    <name type="scientific">Candidatus Woesebacteria bacterium RIFCSPHIGHO2_01_FULL_38_9</name>
    <dbReference type="NCBI Taxonomy" id="1802492"/>
    <lineage>
        <taxon>Bacteria</taxon>
        <taxon>Candidatus Woeseibacteriota</taxon>
    </lineage>
</organism>
<evidence type="ECO:0000313" key="1">
    <source>
        <dbReference type="EMBL" id="OGM21161.1"/>
    </source>
</evidence>
<comment type="caution">
    <text evidence="1">The sequence shown here is derived from an EMBL/GenBank/DDBJ whole genome shotgun (WGS) entry which is preliminary data.</text>
</comment>
<dbReference type="AlphaFoldDB" id="A0A1F7Y1J0"/>
<sequence length="62" mass="6330">MGGLEVAGDAGTQQIWPKEQTELGSSGLFIPSGVVPGIEPQVNPVTHVPDCPVETPVHVVGA</sequence>
<proteinExistence type="predicted"/>
<evidence type="ECO:0000313" key="2">
    <source>
        <dbReference type="Proteomes" id="UP000178419"/>
    </source>
</evidence>
<gene>
    <name evidence="1" type="ORF">A2714_03105</name>
</gene>
<protein>
    <submittedName>
        <fullName evidence="1">Uncharacterized protein</fullName>
    </submittedName>
</protein>
<dbReference type="Proteomes" id="UP000178419">
    <property type="component" value="Unassembled WGS sequence"/>
</dbReference>
<name>A0A1F7Y1J0_9BACT</name>
<dbReference type="EMBL" id="MGGE01000024">
    <property type="protein sequence ID" value="OGM21161.1"/>
    <property type="molecule type" value="Genomic_DNA"/>
</dbReference>